<gene>
    <name evidence="1" type="ORF">SAMEA4029010_CIC11G00000001342</name>
</gene>
<proteinExistence type="predicted"/>
<dbReference type="AlphaFoldDB" id="A0A1L0BSI6"/>
<keyword evidence="2" id="KW-1185">Reference proteome</keyword>
<evidence type="ECO:0000313" key="2">
    <source>
        <dbReference type="Proteomes" id="UP000182334"/>
    </source>
</evidence>
<accession>A0A1L0BSI6</accession>
<dbReference type="EMBL" id="LT635759">
    <property type="protein sequence ID" value="SGZ54219.1"/>
    <property type="molecule type" value="Genomic_DNA"/>
</dbReference>
<sequence length="79" mass="8989">MELNGTFIGQHLLDFTSSATIGKISVAHKWDRVLHRLKPLAVPDSTVLGIEDNSGYGYDFNVVQIITFLYKSRLHLHRH</sequence>
<name>A0A1L0BSI6_9ASCO</name>
<organism evidence="1 2">
    <name type="scientific">Sungouiella intermedia</name>
    <dbReference type="NCBI Taxonomy" id="45354"/>
    <lineage>
        <taxon>Eukaryota</taxon>
        <taxon>Fungi</taxon>
        <taxon>Dikarya</taxon>
        <taxon>Ascomycota</taxon>
        <taxon>Saccharomycotina</taxon>
        <taxon>Pichiomycetes</taxon>
        <taxon>Metschnikowiaceae</taxon>
        <taxon>Sungouiella</taxon>
    </lineage>
</organism>
<reference evidence="1 2" key="1">
    <citation type="submission" date="2016-10" db="EMBL/GenBank/DDBJ databases">
        <authorList>
            <person name="de Groot N.N."/>
        </authorList>
    </citation>
    <scope>NUCLEOTIDE SEQUENCE [LARGE SCALE GENOMIC DNA]</scope>
    <source>
        <strain evidence="1 2">CBS 141442</strain>
    </source>
</reference>
<dbReference type="Proteomes" id="UP000182334">
    <property type="component" value="Chromosome IV"/>
</dbReference>
<protein>
    <submittedName>
        <fullName evidence="1">CIC11C00000001342</fullName>
    </submittedName>
</protein>
<evidence type="ECO:0000313" key="1">
    <source>
        <dbReference type="EMBL" id="SGZ54219.1"/>
    </source>
</evidence>